<evidence type="ECO:0000313" key="3">
    <source>
        <dbReference type="Proteomes" id="UP000181936"/>
    </source>
</evidence>
<dbReference type="OrthoDB" id="1679483at2"/>
<keyword evidence="1" id="KW-0812">Transmembrane</keyword>
<dbReference type="STRING" id="1547283.A9C19_03525"/>
<organism evidence="2 3">
    <name type="scientific">Bacillus weihaiensis</name>
    <dbReference type="NCBI Taxonomy" id="1547283"/>
    <lineage>
        <taxon>Bacteria</taxon>
        <taxon>Bacillati</taxon>
        <taxon>Bacillota</taxon>
        <taxon>Bacilli</taxon>
        <taxon>Bacillales</taxon>
        <taxon>Bacillaceae</taxon>
        <taxon>Bacillus</taxon>
    </lineage>
</organism>
<dbReference type="AlphaFoldDB" id="A0A1L3MNI9"/>
<accession>A0A1L3MNI9</accession>
<sequence length="182" mass="21693">MTTPSYDDIYRLHDDANDKGFYHWYYDDLFALTWWVLFFATIVPYFIWWRIVDRKRLMEMTSFGLFSATLASFLDVIGVTIGLWGYPDKLIPVLPPLLPADLVIIPVSSMLIYQYTTKWSSYILFYLLFSLLLAFIVEPIFSYYDMYIAHKWWTHTYSFFGLVLYGCSLRVFIKFIRANHSL</sequence>
<protein>
    <submittedName>
        <fullName evidence="2">Uncharacterized protein</fullName>
    </submittedName>
</protein>
<feature type="transmembrane region" description="Helical" evidence="1">
    <location>
        <begin position="156"/>
        <end position="173"/>
    </location>
</feature>
<evidence type="ECO:0000256" key="1">
    <source>
        <dbReference type="SAM" id="Phobius"/>
    </source>
</evidence>
<dbReference type="InterPro" id="IPR048147">
    <property type="entry name" value="CBO0543-like"/>
</dbReference>
<feature type="transmembrane region" description="Helical" evidence="1">
    <location>
        <begin position="32"/>
        <end position="51"/>
    </location>
</feature>
<dbReference type="EMBL" id="CP016020">
    <property type="protein sequence ID" value="APH03905.1"/>
    <property type="molecule type" value="Genomic_DNA"/>
</dbReference>
<name>A0A1L3MNI9_9BACI</name>
<feature type="transmembrane region" description="Helical" evidence="1">
    <location>
        <begin position="63"/>
        <end position="85"/>
    </location>
</feature>
<feature type="transmembrane region" description="Helical" evidence="1">
    <location>
        <begin position="97"/>
        <end position="116"/>
    </location>
</feature>
<keyword evidence="3" id="KW-1185">Reference proteome</keyword>
<dbReference type="RefSeq" id="WP_072578698.1">
    <property type="nucleotide sequence ID" value="NZ_CP016020.1"/>
</dbReference>
<keyword evidence="1" id="KW-1133">Transmembrane helix</keyword>
<evidence type="ECO:0000313" key="2">
    <source>
        <dbReference type="EMBL" id="APH03905.1"/>
    </source>
</evidence>
<reference evidence="2 3" key="1">
    <citation type="journal article" date="2016" name="Sci. Rep.">
        <title>Complete genome sequence and transcriptomic analysis of a novel marine strain Bacillus weihaiensis reveals the mechanism of brown algae degradation.</title>
        <authorList>
            <person name="Zhu Y."/>
            <person name="Chen P."/>
            <person name="Bao Y."/>
            <person name="Men Y."/>
            <person name="Zeng Y."/>
            <person name="Yang J."/>
            <person name="Sun J."/>
            <person name="Sun Y."/>
        </authorList>
    </citation>
    <scope>NUCLEOTIDE SEQUENCE [LARGE SCALE GENOMIC DNA]</scope>
    <source>
        <strain evidence="2 3">Alg07</strain>
    </source>
</reference>
<proteinExistence type="predicted"/>
<gene>
    <name evidence="2" type="ORF">A9C19_03525</name>
</gene>
<dbReference type="Proteomes" id="UP000181936">
    <property type="component" value="Chromosome"/>
</dbReference>
<dbReference type="NCBIfam" id="NF041644">
    <property type="entry name" value="CBO0543_fam"/>
    <property type="match status" value="1"/>
</dbReference>
<dbReference type="KEGG" id="bwh:A9C19_03525"/>
<feature type="transmembrane region" description="Helical" evidence="1">
    <location>
        <begin position="123"/>
        <end position="144"/>
    </location>
</feature>
<keyword evidence="1" id="KW-0472">Membrane</keyword>